<dbReference type="Proteomes" id="UP001199424">
    <property type="component" value="Unassembled WGS sequence"/>
</dbReference>
<dbReference type="SUPFAM" id="SSF46785">
    <property type="entry name" value="Winged helix' DNA-binding domain"/>
    <property type="match status" value="1"/>
</dbReference>
<dbReference type="PROSITE" id="PS50995">
    <property type="entry name" value="HTH_MARR_2"/>
    <property type="match status" value="1"/>
</dbReference>
<protein>
    <submittedName>
        <fullName evidence="5">MarR family transcriptional regulator</fullName>
    </submittedName>
</protein>
<reference evidence="5" key="1">
    <citation type="submission" date="2021-10" db="EMBL/GenBank/DDBJ databases">
        <title>Anaerobic single-cell dispensing facilitates the cultivation of human gut bacteria.</title>
        <authorList>
            <person name="Afrizal A."/>
        </authorList>
    </citation>
    <scope>NUCLEOTIDE SEQUENCE</scope>
    <source>
        <strain evidence="5">CLA-AA-H250</strain>
    </source>
</reference>
<evidence type="ECO:0000313" key="5">
    <source>
        <dbReference type="EMBL" id="MCC2137714.1"/>
    </source>
</evidence>
<dbReference type="EMBL" id="JAJEQC010000014">
    <property type="protein sequence ID" value="MCC2137714.1"/>
    <property type="molecule type" value="Genomic_DNA"/>
</dbReference>
<dbReference type="GO" id="GO:0003677">
    <property type="term" value="F:DNA binding"/>
    <property type="evidence" value="ECO:0007669"/>
    <property type="project" value="UniProtKB-KW"/>
</dbReference>
<dbReference type="GO" id="GO:0003700">
    <property type="term" value="F:DNA-binding transcription factor activity"/>
    <property type="evidence" value="ECO:0007669"/>
    <property type="project" value="InterPro"/>
</dbReference>
<accession>A0AAE3AJA4</accession>
<dbReference type="Gene3D" id="1.10.10.10">
    <property type="entry name" value="Winged helix-like DNA-binding domain superfamily/Winged helix DNA-binding domain"/>
    <property type="match status" value="1"/>
</dbReference>
<keyword evidence="6" id="KW-1185">Reference proteome</keyword>
<evidence type="ECO:0000256" key="2">
    <source>
        <dbReference type="ARBA" id="ARBA00023125"/>
    </source>
</evidence>
<evidence type="ECO:0000256" key="3">
    <source>
        <dbReference type="ARBA" id="ARBA00023163"/>
    </source>
</evidence>
<name>A0AAE3AJA4_9FIRM</name>
<dbReference type="AlphaFoldDB" id="A0AAE3AJA4"/>
<dbReference type="PANTHER" id="PTHR42756:SF1">
    <property type="entry name" value="TRANSCRIPTIONAL REPRESSOR OF EMRAB OPERON"/>
    <property type="match status" value="1"/>
</dbReference>
<evidence type="ECO:0000313" key="6">
    <source>
        <dbReference type="Proteomes" id="UP001199424"/>
    </source>
</evidence>
<comment type="caution">
    <text evidence="5">The sequence shown here is derived from an EMBL/GenBank/DDBJ whole genome shotgun (WGS) entry which is preliminary data.</text>
</comment>
<dbReference type="InterPro" id="IPR036388">
    <property type="entry name" value="WH-like_DNA-bd_sf"/>
</dbReference>
<organism evidence="5 6">
    <name type="scientific">Hominenteromicrobium mulieris</name>
    <dbReference type="NCBI Taxonomy" id="2885357"/>
    <lineage>
        <taxon>Bacteria</taxon>
        <taxon>Bacillati</taxon>
        <taxon>Bacillota</taxon>
        <taxon>Clostridia</taxon>
        <taxon>Eubacteriales</taxon>
        <taxon>Oscillospiraceae</taxon>
        <taxon>Hominenteromicrobium</taxon>
    </lineage>
</organism>
<dbReference type="SMART" id="SM00347">
    <property type="entry name" value="HTH_MARR"/>
    <property type="match status" value="1"/>
</dbReference>
<dbReference type="InterPro" id="IPR000835">
    <property type="entry name" value="HTH_MarR-typ"/>
</dbReference>
<dbReference type="RefSeq" id="WP_308449870.1">
    <property type="nucleotide sequence ID" value="NZ_JAJEQC010000014.1"/>
</dbReference>
<feature type="domain" description="HTH marR-type" evidence="4">
    <location>
        <begin position="1"/>
        <end position="133"/>
    </location>
</feature>
<keyword evidence="2" id="KW-0238">DNA-binding</keyword>
<keyword evidence="3" id="KW-0804">Transcription</keyword>
<dbReference type="PRINTS" id="PR00598">
    <property type="entry name" value="HTHMARR"/>
</dbReference>
<evidence type="ECO:0000259" key="4">
    <source>
        <dbReference type="PROSITE" id="PS50995"/>
    </source>
</evidence>
<dbReference type="InterPro" id="IPR036390">
    <property type="entry name" value="WH_DNA-bd_sf"/>
</dbReference>
<dbReference type="Pfam" id="PF12802">
    <property type="entry name" value="MarR_2"/>
    <property type="match status" value="1"/>
</dbReference>
<sequence length="146" mass="16604">MIFWERQKSLTAFYEACTKPVRDAYDLTQMQFNILMFLHNNPQFDTAGDLVKTRHLTKSHVSTALKELEARGWIEAHYAAGNRKSQHLRITKSAEAVIAAGKAAQEVFGKQLFKGFTPGETEQYKVLFDKMCENAAEGLAETERMN</sequence>
<keyword evidence="1" id="KW-0805">Transcription regulation</keyword>
<proteinExistence type="predicted"/>
<evidence type="ECO:0000256" key="1">
    <source>
        <dbReference type="ARBA" id="ARBA00023015"/>
    </source>
</evidence>
<dbReference type="PANTHER" id="PTHR42756">
    <property type="entry name" value="TRANSCRIPTIONAL REGULATOR, MARR"/>
    <property type="match status" value="1"/>
</dbReference>
<gene>
    <name evidence="5" type="ORF">LKD31_11930</name>
</gene>